<dbReference type="GO" id="GO:0000126">
    <property type="term" value="C:transcription factor TFIIIB complex"/>
    <property type="evidence" value="ECO:0007669"/>
    <property type="project" value="TreeGrafter"/>
</dbReference>
<feature type="region of interest" description="Disordered" evidence="3">
    <location>
        <begin position="317"/>
        <end position="362"/>
    </location>
</feature>
<dbReference type="PANTHER" id="PTHR11618">
    <property type="entry name" value="TRANSCRIPTION INITIATION FACTOR IIB-RELATED"/>
    <property type="match status" value="1"/>
</dbReference>
<protein>
    <recommendedName>
        <fullName evidence="8">Transcription factor TFIIB cyclin-like domain-containing protein</fullName>
    </recommendedName>
</protein>
<accession>V4P982</accession>
<dbReference type="Pfam" id="PF00382">
    <property type="entry name" value="TFIIB"/>
    <property type="match status" value="2"/>
</dbReference>
<feature type="compositionally biased region" description="Acidic residues" evidence="3">
    <location>
        <begin position="349"/>
        <end position="362"/>
    </location>
</feature>
<evidence type="ECO:0000313" key="7">
    <source>
        <dbReference type="Proteomes" id="UP000030689"/>
    </source>
</evidence>
<dbReference type="GO" id="GO:0070897">
    <property type="term" value="P:transcription preinitiation complex assembly"/>
    <property type="evidence" value="ECO:0007669"/>
    <property type="project" value="InterPro"/>
</dbReference>
<gene>
    <name evidence="6" type="ORF">EUTSA_v10027195mg</name>
</gene>
<evidence type="ECO:0000256" key="3">
    <source>
        <dbReference type="SAM" id="MobiDB-lite"/>
    </source>
</evidence>
<dbReference type="Pfam" id="PF07741">
    <property type="entry name" value="BRF1"/>
    <property type="match status" value="1"/>
</dbReference>
<dbReference type="InterPro" id="IPR013150">
    <property type="entry name" value="TFIIB_cyclin"/>
</dbReference>
<dbReference type="PANTHER" id="PTHR11618:SF64">
    <property type="entry name" value="TRANSCRIPTION FACTOR TFIIB CYCLIN-LIKE DOMAIN-CONTAINING PROTEIN"/>
    <property type="match status" value="1"/>
</dbReference>
<evidence type="ECO:0000256" key="2">
    <source>
        <dbReference type="ARBA" id="ARBA00023163"/>
    </source>
</evidence>
<feature type="domain" description="Transcription factor TFIIB cyclin-like" evidence="4">
    <location>
        <begin position="7"/>
        <end position="85"/>
    </location>
</feature>
<dbReference type="KEGG" id="eus:EUTSA_v10027195mg"/>
<dbReference type="GO" id="GO:0001006">
    <property type="term" value="F:RNA polymerase III type 3 promoter sequence-specific DNA binding"/>
    <property type="evidence" value="ECO:0007669"/>
    <property type="project" value="TreeGrafter"/>
</dbReference>
<dbReference type="GO" id="GO:0017025">
    <property type="term" value="F:TBP-class protein binding"/>
    <property type="evidence" value="ECO:0007669"/>
    <property type="project" value="InterPro"/>
</dbReference>
<keyword evidence="2" id="KW-0804">Transcription</keyword>
<feature type="compositionally biased region" description="Basic and acidic residues" evidence="3">
    <location>
        <begin position="268"/>
        <end position="285"/>
    </location>
</feature>
<dbReference type="STRING" id="72664.V4P982"/>
<dbReference type="GO" id="GO:0005634">
    <property type="term" value="C:nucleus"/>
    <property type="evidence" value="ECO:0007669"/>
    <property type="project" value="TreeGrafter"/>
</dbReference>
<feature type="compositionally biased region" description="Basic and acidic residues" evidence="3">
    <location>
        <begin position="245"/>
        <end position="259"/>
    </location>
</feature>
<dbReference type="eggNOG" id="KOG1598">
    <property type="taxonomic scope" value="Eukaryota"/>
</dbReference>
<dbReference type="Gene3D" id="1.10.472.10">
    <property type="entry name" value="Cyclin-like"/>
    <property type="match status" value="2"/>
</dbReference>
<dbReference type="SUPFAM" id="SSF47954">
    <property type="entry name" value="Cyclin-like"/>
    <property type="match status" value="2"/>
</dbReference>
<dbReference type="Proteomes" id="UP000030689">
    <property type="component" value="Unassembled WGS sequence"/>
</dbReference>
<dbReference type="AlphaFoldDB" id="V4P982"/>
<evidence type="ECO:0000259" key="5">
    <source>
        <dbReference type="Pfam" id="PF07741"/>
    </source>
</evidence>
<proteinExistence type="predicted"/>
<dbReference type="GO" id="GO:0000995">
    <property type="term" value="F:RNA polymerase III general transcription initiation factor activity"/>
    <property type="evidence" value="ECO:0007669"/>
    <property type="project" value="TreeGrafter"/>
</dbReference>
<dbReference type="Gramene" id="ESQ56221">
    <property type="protein sequence ID" value="ESQ56221"/>
    <property type="gene ID" value="EUTSA_v10027195mg"/>
</dbReference>
<evidence type="ECO:0000256" key="1">
    <source>
        <dbReference type="ARBA" id="ARBA00023015"/>
    </source>
</evidence>
<evidence type="ECO:0000313" key="6">
    <source>
        <dbReference type="EMBL" id="ESQ56221.1"/>
    </source>
</evidence>
<dbReference type="EMBL" id="KI517384">
    <property type="protein sequence ID" value="ESQ56221.1"/>
    <property type="molecule type" value="Genomic_DNA"/>
</dbReference>
<dbReference type="InterPro" id="IPR000812">
    <property type="entry name" value="TFIIB"/>
</dbReference>
<keyword evidence="7" id="KW-1185">Reference proteome</keyword>
<feature type="region of interest" description="Disordered" evidence="3">
    <location>
        <begin position="235"/>
        <end position="293"/>
    </location>
</feature>
<organism evidence="6 7">
    <name type="scientific">Eutrema salsugineum</name>
    <name type="common">Saltwater cress</name>
    <name type="synonym">Sisymbrium salsugineum</name>
    <dbReference type="NCBI Taxonomy" id="72664"/>
    <lineage>
        <taxon>Eukaryota</taxon>
        <taxon>Viridiplantae</taxon>
        <taxon>Streptophyta</taxon>
        <taxon>Embryophyta</taxon>
        <taxon>Tracheophyta</taxon>
        <taxon>Spermatophyta</taxon>
        <taxon>Magnoliopsida</taxon>
        <taxon>eudicotyledons</taxon>
        <taxon>Gunneridae</taxon>
        <taxon>Pentapetalae</taxon>
        <taxon>rosids</taxon>
        <taxon>malvids</taxon>
        <taxon>Brassicales</taxon>
        <taxon>Brassicaceae</taxon>
        <taxon>Eutremeae</taxon>
        <taxon>Eutrema</taxon>
    </lineage>
</organism>
<name>V4P982_EUTSA</name>
<dbReference type="InterPro" id="IPR036915">
    <property type="entry name" value="Cyclin-like_sf"/>
</dbReference>
<dbReference type="GO" id="GO:0097550">
    <property type="term" value="C:transcription preinitiation complex"/>
    <property type="evidence" value="ECO:0007669"/>
    <property type="project" value="TreeGrafter"/>
</dbReference>
<feature type="domain" description="Transcription factor TFIIB cyclin-like" evidence="4">
    <location>
        <begin position="113"/>
        <end position="172"/>
    </location>
</feature>
<dbReference type="CDD" id="cd20553">
    <property type="entry name" value="CYCLIN_TFIIIB90_rpt1"/>
    <property type="match status" value="1"/>
</dbReference>
<keyword evidence="1" id="KW-0805">Transcription regulation</keyword>
<dbReference type="InterPro" id="IPR011665">
    <property type="entry name" value="BRF1_TBP-bd_dom"/>
</dbReference>
<feature type="non-terminal residue" evidence="6">
    <location>
        <position position="1"/>
    </location>
</feature>
<evidence type="ECO:0000259" key="4">
    <source>
        <dbReference type="Pfam" id="PF00382"/>
    </source>
</evidence>
<dbReference type="CDD" id="cd20554">
    <property type="entry name" value="CYCLIN_TFIIIB90_rpt2"/>
    <property type="match status" value="1"/>
</dbReference>
<feature type="compositionally biased region" description="Basic and acidic residues" evidence="3">
    <location>
        <begin position="333"/>
        <end position="348"/>
    </location>
</feature>
<reference evidence="6 7" key="1">
    <citation type="journal article" date="2013" name="Front. Plant Sci.">
        <title>The Reference Genome of the Halophytic Plant Eutrema salsugineum.</title>
        <authorList>
            <person name="Yang R."/>
            <person name="Jarvis D.E."/>
            <person name="Chen H."/>
            <person name="Beilstein M.A."/>
            <person name="Grimwood J."/>
            <person name="Jenkins J."/>
            <person name="Shu S."/>
            <person name="Prochnik S."/>
            <person name="Xin M."/>
            <person name="Ma C."/>
            <person name="Schmutz J."/>
            <person name="Wing R.A."/>
            <person name="Mitchell-Olds T."/>
            <person name="Schumaker K.S."/>
            <person name="Wang X."/>
        </authorList>
    </citation>
    <scope>NUCLEOTIDE SEQUENCE [LARGE SCALE GENOMIC DNA]</scope>
</reference>
<feature type="domain" description="Brf1 TBP-binding" evidence="5">
    <location>
        <begin position="249"/>
        <end position="320"/>
    </location>
</feature>
<evidence type="ECO:0008006" key="8">
    <source>
        <dbReference type="Google" id="ProtNLM"/>
    </source>
</evidence>
<sequence>RDEFMNLKDALGIGDERDDVVNMAVRFFTMAAEQNFTKGRRTELVQSSCLYLTCREKKIPLLLIDFSSYLRVSVYELGSVYLQLCELLYIVENKNYENLVDPSIFIPRFTNIIIGSMKRDWMQTGRKLSGICGAEIYIAALSHGIMCARTDIGKIVHMCEATITKRLIEFANTEAASLNVDELTERERELHINTFNSTPNSDNGVNCIHKDCKPFRCGLCESCYNAFEKVSGGLDGGSDPPAFQRAEKERMEKAARQEENEGGTGSLNHDEQLNEKQQKRAEEAKNAPPPATAMEAVCRTLEKKRLSGLINYDLLEELFDTSPVEKSPKRSKIKTDMEEKKKEVKSNENEDSDDEEMSVIFQ</sequence>